<accession>A0A346NRU4</accession>
<protein>
    <recommendedName>
        <fullName evidence="3">Peptidase M15A C-terminal domain-containing protein</fullName>
    </recommendedName>
</protein>
<sequence length="259" mass="29853">MSLAPCLQKVIKNEGASYVQAPFFLSTCKFMERYLTSNEIKSLLQLSNRELKHMRENGLLQFKKVKNRFLYFVPSTNSILNYSLGEQLINWHQKKHGSKISNSPHNVQTIRSLEKLVWDLLLPIERHFGKETVHVTYGFTSTELKRYISKYSSANTYPALDQHASYEKNAKDNSICSRGGAACDFYVLGMPSSDIVKFISKHLEYDRIYYYGADRPLHVSVNLNESTRHLQIMRVSEKGRRYPSKKAFGEAAIKLAKEL</sequence>
<dbReference type="EMBL" id="CP031769">
    <property type="protein sequence ID" value="AXR08251.1"/>
    <property type="molecule type" value="Genomic_DNA"/>
</dbReference>
<dbReference type="AlphaFoldDB" id="A0A346NRU4"/>
<organism evidence="1 2">
    <name type="scientific">Salinimonas sediminis</name>
    <dbReference type="NCBI Taxonomy" id="2303538"/>
    <lineage>
        <taxon>Bacteria</taxon>
        <taxon>Pseudomonadati</taxon>
        <taxon>Pseudomonadota</taxon>
        <taxon>Gammaproteobacteria</taxon>
        <taxon>Alteromonadales</taxon>
        <taxon>Alteromonadaceae</taxon>
        <taxon>Alteromonas/Salinimonas group</taxon>
        <taxon>Salinimonas</taxon>
    </lineage>
</organism>
<dbReference type="InterPro" id="IPR009045">
    <property type="entry name" value="Zn_M74/Hedgehog-like"/>
</dbReference>
<evidence type="ECO:0008006" key="3">
    <source>
        <dbReference type="Google" id="ProtNLM"/>
    </source>
</evidence>
<gene>
    <name evidence="1" type="ORF">D0Y50_18945</name>
</gene>
<dbReference type="Proteomes" id="UP000262073">
    <property type="component" value="Chromosome"/>
</dbReference>
<evidence type="ECO:0000313" key="1">
    <source>
        <dbReference type="EMBL" id="AXR08251.1"/>
    </source>
</evidence>
<dbReference type="Gene3D" id="3.30.1380.10">
    <property type="match status" value="1"/>
</dbReference>
<name>A0A346NRU4_9ALTE</name>
<evidence type="ECO:0000313" key="2">
    <source>
        <dbReference type="Proteomes" id="UP000262073"/>
    </source>
</evidence>
<dbReference type="KEGG" id="salm:D0Y50_18945"/>
<reference evidence="1 2" key="1">
    <citation type="submission" date="2018-08" db="EMBL/GenBank/DDBJ databases">
        <title>Salinimonas sediminis sp. nov., a piezophilic bacterium isolated from a deep-sea sediment sample from the New Britain Trench.</title>
        <authorList>
            <person name="Cao J."/>
        </authorList>
    </citation>
    <scope>NUCLEOTIDE SEQUENCE [LARGE SCALE GENOMIC DNA]</scope>
    <source>
        <strain evidence="1 2">N102</strain>
    </source>
</reference>
<keyword evidence="2" id="KW-1185">Reference proteome</keyword>
<dbReference type="SUPFAM" id="SSF55166">
    <property type="entry name" value="Hedgehog/DD-peptidase"/>
    <property type="match status" value="1"/>
</dbReference>
<proteinExistence type="predicted"/>